<proteinExistence type="predicted"/>
<keyword evidence="1" id="KW-1133">Transmembrane helix</keyword>
<accession>A0ABW5LIU3</accession>
<protein>
    <recommendedName>
        <fullName evidence="4">Outer membrane protein beta-barrel domain-containing protein</fullName>
    </recommendedName>
</protein>
<evidence type="ECO:0000313" key="3">
    <source>
        <dbReference type="Proteomes" id="UP001597319"/>
    </source>
</evidence>
<keyword evidence="3" id="KW-1185">Reference proteome</keyword>
<sequence>MGNKKDIGNFFREELVDLKQSPENLIWKDLEKQLDKKDAQRKRNIAILLSTASIALIILFITFKEQFNTNESTVENFYNSQITDVDCIDHKEAITEVCLDKPNQKETNSKTTFITDHNNHDSSIISTNKTKTTSDFTFDPIRKTENKSVITSFTTSKKTENSLVKEFLEKTDNSKTSPTAFNLIDISKNDTKLPSDTLNKIEEQEQQHEEKIKPVEIAQEIDKNNIVQKEKDTLTPEVPLPKKAFENFMLSVHAVPTYSFGSGGSLISDRNSNRSKSGMVTLGYGATMTVNISKKMDLRIGYNKLKTIITEKDIPGSEVSDVLRDASIVLDNEIQQMVDSTQTINLSQMASYDEFSIGLGYKLIDKKVKASVIMDASLLILGKDNITLKSNVNDINLGKNDNLQSTSSSLNLGMNIRYPLWKNVYIHAEPIVKYQLENISTNSQSYNPFYFTLRVGFSYKF</sequence>
<dbReference type="EMBL" id="JBHULE010000019">
    <property type="protein sequence ID" value="MFD2564444.1"/>
    <property type="molecule type" value="Genomic_DNA"/>
</dbReference>
<dbReference type="RefSeq" id="WP_378294275.1">
    <property type="nucleotide sequence ID" value="NZ_JBHULE010000019.1"/>
</dbReference>
<name>A0ABW5LIU3_9FLAO</name>
<reference evidence="3" key="1">
    <citation type="journal article" date="2019" name="Int. J. Syst. Evol. Microbiol.">
        <title>The Global Catalogue of Microorganisms (GCM) 10K type strain sequencing project: providing services to taxonomists for standard genome sequencing and annotation.</title>
        <authorList>
            <consortium name="The Broad Institute Genomics Platform"/>
            <consortium name="The Broad Institute Genome Sequencing Center for Infectious Disease"/>
            <person name="Wu L."/>
            <person name="Ma J."/>
        </authorList>
    </citation>
    <scope>NUCLEOTIDE SEQUENCE [LARGE SCALE GENOMIC DNA]</scope>
    <source>
        <strain evidence="3">KCTC 52274</strain>
    </source>
</reference>
<keyword evidence="1" id="KW-0472">Membrane</keyword>
<keyword evidence="1" id="KW-0812">Transmembrane</keyword>
<dbReference type="Proteomes" id="UP001597319">
    <property type="component" value="Unassembled WGS sequence"/>
</dbReference>
<comment type="caution">
    <text evidence="2">The sequence shown here is derived from an EMBL/GenBank/DDBJ whole genome shotgun (WGS) entry which is preliminary data.</text>
</comment>
<feature type="transmembrane region" description="Helical" evidence="1">
    <location>
        <begin position="45"/>
        <end position="63"/>
    </location>
</feature>
<evidence type="ECO:0008006" key="4">
    <source>
        <dbReference type="Google" id="ProtNLM"/>
    </source>
</evidence>
<evidence type="ECO:0000313" key="2">
    <source>
        <dbReference type="EMBL" id="MFD2564444.1"/>
    </source>
</evidence>
<evidence type="ECO:0000256" key="1">
    <source>
        <dbReference type="SAM" id="Phobius"/>
    </source>
</evidence>
<organism evidence="2 3">
    <name type="scientific">Aquimarina rubra</name>
    <dbReference type="NCBI Taxonomy" id="1920033"/>
    <lineage>
        <taxon>Bacteria</taxon>
        <taxon>Pseudomonadati</taxon>
        <taxon>Bacteroidota</taxon>
        <taxon>Flavobacteriia</taxon>
        <taxon>Flavobacteriales</taxon>
        <taxon>Flavobacteriaceae</taxon>
        <taxon>Aquimarina</taxon>
    </lineage>
</organism>
<gene>
    <name evidence="2" type="ORF">ACFSR1_17310</name>
</gene>